<reference evidence="1 2" key="1">
    <citation type="submission" date="2024-12" db="EMBL/GenBank/DDBJ databases">
        <authorList>
            <person name="Lee Y."/>
        </authorList>
    </citation>
    <scope>NUCLEOTIDE SEQUENCE [LARGE SCALE GENOMIC DNA]</scope>
    <source>
        <strain evidence="1 2">03SUJ4</strain>
    </source>
</reference>
<dbReference type="InterPro" id="IPR050772">
    <property type="entry name" value="Hydratase-Decarb/MhpD_sf"/>
</dbReference>
<dbReference type="Proteomes" id="UP001634747">
    <property type="component" value="Unassembled WGS sequence"/>
</dbReference>
<organism evidence="1 2">
    <name type="scientific">Terriglobus aquaticus</name>
    <dbReference type="NCBI Taxonomy" id="940139"/>
    <lineage>
        <taxon>Bacteria</taxon>
        <taxon>Pseudomonadati</taxon>
        <taxon>Acidobacteriota</taxon>
        <taxon>Terriglobia</taxon>
        <taxon>Terriglobales</taxon>
        <taxon>Acidobacteriaceae</taxon>
        <taxon>Terriglobus</taxon>
    </lineage>
</organism>
<evidence type="ECO:0000313" key="2">
    <source>
        <dbReference type="Proteomes" id="UP001634747"/>
    </source>
</evidence>
<dbReference type="RefSeq" id="WP_263412991.1">
    <property type="nucleotide sequence ID" value="NZ_BAABBH010000001.1"/>
</dbReference>
<dbReference type="InterPro" id="IPR036663">
    <property type="entry name" value="Fumarylacetoacetase_C_sf"/>
</dbReference>
<dbReference type="SUPFAM" id="SSF56529">
    <property type="entry name" value="FAH"/>
    <property type="match status" value="1"/>
</dbReference>
<dbReference type="EMBL" id="JBJYXY010000001">
    <property type="protein sequence ID" value="MFN2975485.1"/>
    <property type="molecule type" value="Genomic_DNA"/>
</dbReference>
<protein>
    <submittedName>
        <fullName evidence="1">2-keto-4-pentenoate hydratase</fullName>
    </submittedName>
</protein>
<dbReference type="Gene3D" id="3.90.850.10">
    <property type="entry name" value="Fumarylacetoacetase-like, C-terminal domain"/>
    <property type="match status" value="1"/>
</dbReference>
<dbReference type="PANTHER" id="PTHR30143:SF0">
    <property type="entry name" value="2-KETO-4-PENTENOATE HYDRATASE"/>
    <property type="match status" value="1"/>
</dbReference>
<keyword evidence="2" id="KW-1185">Reference proteome</keyword>
<proteinExistence type="predicted"/>
<sequence length="263" mass="28901">MTELSAARENVLFRTADFLLDHRRTGEPVADIPEELLPLSEQEAFFVQDTMMRAYDEIGGWKIGARSPDGTPFFAPMPAQWMGANGTLFRGPMHRLHGVEAEIAFQLKSDLPKRSEPYTRDEVLSAIGSCHSAIEVIESALLEPLSAPRESMMADMQMHGGFVAGPAIPNWQDIDWQKEGVHLMVDGSVRVENVASNPGGTDFLRLLTYLANEGSHRTGGLRAEQWITTGSWTGVTWATPSAQVSVEFDHAGSVSLQFAAQPF</sequence>
<name>A0ABW9KI58_9BACT</name>
<evidence type="ECO:0000313" key="1">
    <source>
        <dbReference type="EMBL" id="MFN2975485.1"/>
    </source>
</evidence>
<comment type="caution">
    <text evidence="1">The sequence shown here is derived from an EMBL/GenBank/DDBJ whole genome shotgun (WGS) entry which is preliminary data.</text>
</comment>
<dbReference type="PANTHER" id="PTHR30143">
    <property type="entry name" value="ACID HYDRATASE"/>
    <property type="match status" value="1"/>
</dbReference>
<gene>
    <name evidence="1" type="ORF">ACK2TP_06900</name>
</gene>
<accession>A0ABW9KI58</accession>